<dbReference type="Gene3D" id="3.90.25.10">
    <property type="entry name" value="UDP-galactose 4-epimerase, domain 1"/>
    <property type="match status" value="1"/>
</dbReference>
<dbReference type="InterPro" id="IPR029903">
    <property type="entry name" value="RmlD-like-bd"/>
</dbReference>
<evidence type="ECO:0000259" key="1">
    <source>
        <dbReference type="Pfam" id="PF04321"/>
    </source>
</evidence>
<dbReference type="CDD" id="cd05254">
    <property type="entry name" value="dTDP_HR_like_SDR_e"/>
    <property type="match status" value="1"/>
</dbReference>
<protein>
    <recommendedName>
        <fullName evidence="1">RmlD-like substrate binding domain-containing protein</fullName>
    </recommendedName>
</protein>
<reference evidence="2" key="1">
    <citation type="submission" date="2018-05" db="EMBL/GenBank/DDBJ databases">
        <authorList>
            <person name="Lanie J.A."/>
            <person name="Ng W.-L."/>
            <person name="Kazmierczak K.M."/>
            <person name="Andrzejewski T.M."/>
            <person name="Davidsen T.M."/>
            <person name="Wayne K.J."/>
            <person name="Tettelin H."/>
            <person name="Glass J.I."/>
            <person name="Rusch D."/>
            <person name="Podicherti R."/>
            <person name="Tsui H.-C.T."/>
            <person name="Winkler M.E."/>
        </authorList>
    </citation>
    <scope>NUCLEOTIDE SEQUENCE</scope>
</reference>
<dbReference type="Gene3D" id="3.40.50.720">
    <property type="entry name" value="NAD(P)-binding Rossmann-like Domain"/>
    <property type="match status" value="1"/>
</dbReference>
<feature type="non-terminal residue" evidence="2">
    <location>
        <position position="1"/>
    </location>
</feature>
<name>A0A381WUJ1_9ZZZZ</name>
<dbReference type="PANTHER" id="PTHR10491:SF4">
    <property type="entry name" value="METHIONINE ADENOSYLTRANSFERASE 2 SUBUNIT BETA"/>
    <property type="match status" value="1"/>
</dbReference>
<dbReference type="GO" id="GO:0008831">
    <property type="term" value="F:dTDP-4-dehydrorhamnose reductase activity"/>
    <property type="evidence" value="ECO:0007669"/>
    <property type="project" value="TreeGrafter"/>
</dbReference>
<dbReference type="PANTHER" id="PTHR10491">
    <property type="entry name" value="DTDP-4-DEHYDRORHAMNOSE REDUCTASE"/>
    <property type="match status" value="1"/>
</dbReference>
<dbReference type="InterPro" id="IPR036291">
    <property type="entry name" value="NAD(P)-bd_dom_sf"/>
</dbReference>
<dbReference type="SUPFAM" id="SSF51735">
    <property type="entry name" value="NAD(P)-binding Rossmann-fold domains"/>
    <property type="match status" value="1"/>
</dbReference>
<sequence length="258" mass="29459">VFTGHDNFDLSDLKNINVSLDTINPNLIINCAAFTSVNNAEDDFESANILNHKSVKFIAKWCNYNNCRLIHISTDYVYDENLEMPINEDAPTNPINNYGKTKLSGDIACSIMNPDSIIIRTSWLYSSFGNNFVKKMINLMQQKKQLNVINDQIGSPTYAADLAQVILDIININHWKPGIYNYTNKAKISWFDLANDIKVIYGFNTIINPVTTEEYPTKAKRPKYSLLDKTKIKNTFNITLIPYKDSLKKCIKILKNET</sequence>
<dbReference type="GO" id="GO:0019305">
    <property type="term" value="P:dTDP-rhamnose biosynthetic process"/>
    <property type="evidence" value="ECO:0007669"/>
    <property type="project" value="TreeGrafter"/>
</dbReference>
<feature type="domain" description="RmlD-like substrate binding" evidence="1">
    <location>
        <begin position="5"/>
        <end position="254"/>
    </location>
</feature>
<organism evidence="2">
    <name type="scientific">marine metagenome</name>
    <dbReference type="NCBI Taxonomy" id="408172"/>
    <lineage>
        <taxon>unclassified sequences</taxon>
        <taxon>metagenomes</taxon>
        <taxon>ecological metagenomes</taxon>
    </lineage>
</organism>
<dbReference type="EMBL" id="UINC01012866">
    <property type="protein sequence ID" value="SVA55928.1"/>
    <property type="molecule type" value="Genomic_DNA"/>
</dbReference>
<dbReference type="InterPro" id="IPR005913">
    <property type="entry name" value="dTDP_dehydrorham_reduct"/>
</dbReference>
<dbReference type="NCBIfam" id="TIGR01214">
    <property type="entry name" value="rmlD"/>
    <property type="match status" value="1"/>
</dbReference>
<gene>
    <name evidence="2" type="ORF">METZ01_LOCUS108782</name>
</gene>
<proteinExistence type="predicted"/>
<dbReference type="Pfam" id="PF04321">
    <property type="entry name" value="RmlD_sub_bind"/>
    <property type="match status" value="1"/>
</dbReference>
<dbReference type="AlphaFoldDB" id="A0A381WUJ1"/>
<dbReference type="GO" id="GO:0005829">
    <property type="term" value="C:cytosol"/>
    <property type="evidence" value="ECO:0007669"/>
    <property type="project" value="TreeGrafter"/>
</dbReference>
<accession>A0A381WUJ1</accession>
<evidence type="ECO:0000313" key="2">
    <source>
        <dbReference type="EMBL" id="SVA55928.1"/>
    </source>
</evidence>